<dbReference type="EMBL" id="AF083424">
    <property type="protein sequence ID" value="AAC95590.1"/>
    <property type="molecule type" value="Genomic_DNA"/>
</dbReference>
<proteinExistence type="predicted"/>
<dbReference type="GO" id="GO:0016032">
    <property type="term" value="P:viral process"/>
    <property type="evidence" value="ECO:0007669"/>
    <property type="project" value="InterPro"/>
</dbReference>
<accession>Q9YTK1</accession>
<organism evidence="2">
    <name type="scientific">Ateline herpesvirus 3</name>
    <name type="common">AtHV-3</name>
    <name type="synonym">Herpesvirus ateles</name>
    <dbReference type="NCBI Taxonomy" id="85618"/>
    <lineage>
        <taxon>Viruses</taxon>
        <taxon>Duplodnaviria</taxon>
        <taxon>Heunggongvirae</taxon>
        <taxon>Peploviricota</taxon>
        <taxon>Herviviricetes</taxon>
        <taxon>Herpesvirales</taxon>
        <taxon>Orthoherpesviridae</taxon>
        <taxon>Gammaherpesvirinae</taxon>
        <taxon>Rhadinovirus</taxon>
        <taxon>Rhadinovirus atelinegamma3</taxon>
    </lineage>
</organism>
<protein>
    <submittedName>
        <fullName evidence="1">Orf 66</fullName>
    </submittedName>
</protein>
<name>Q9YTK1_ATHV3</name>
<organismHost>
    <name type="scientific">Ateles</name>
    <dbReference type="NCBI Taxonomy" id="9506"/>
</organismHost>
<dbReference type="Pfam" id="PF03117">
    <property type="entry name" value="Herpes_UL49_1"/>
    <property type="match status" value="1"/>
</dbReference>
<evidence type="ECO:0000313" key="1">
    <source>
        <dbReference type="EMBL" id="AAC95590.1"/>
    </source>
</evidence>
<dbReference type="KEGG" id="vg:1450460"/>
<sequence>MDIIQEKYLGNCLKSGCCDWGNFKVELTLNSLLQHLKIDPLEFMKFVTYGGYWTIEGCSPMWPYFLDRCNTISEFLSIWCGIVWDTRRTQVHKVKLIKLTQYLFRAYLVVLWIVFPKCRADFKPRKFSENIWYKYINMPFYKAIATFMFHLNISINHPLIQFHSCFPWDLAILRKKNKPFSSAVMSLSVPAPSHRSENEELFVCPDFDEQSHEFALITALRQHGGDVPCGNPFDAMVKVLCFNSLIQNKYAIIPMDNIDKTENFDLALKVLGYNILASVFGVPIICNKIKDKIRQNIYLQQIIVCIECGHCLNFGRGKAKNFNFPPTHVFYCRDQKIKQFTVCGTSGRIYCSYCGCSQFRKFPMVESNIIRAVIANNAAYMAQCASQQFDVAVPCLGICGACIFKRVTVQSLLYLTSKFENLCCVKCSSAIQDESQGTYCSGEA</sequence>
<dbReference type="PIR" id="T42979">
    <property type="entry name" value="T42979"/>
</dbReference>
<dbReference type="GO" id="GO:0019033">
    <property type="term" value="C:viral tegument"/>
    <property type="evidence" value="ECO:0007669"/>
    <property type="project" value="InterPro"/>
</dbReference>
<reference evidence="1 2" key="1">
    <citation type="journal article" date="2000" name="J. Virol.">
        <title>Primary structure of the Herpesvirus ateles genome.</title>
        <authorList>
            <person name="Albrecht J.C."/>
        </authorList>
    </citation>
    <scope>NUCLEOTIDE SEQUENCE [LARGE SCALE GENOMIC DNA]</scope>
    <source>
        <strain evidence="1">73</strain>
    </source>
</reference>
<dbReference type="InterPro" id="IPR004339">
    <property type="entry name" value="UL49"/>
</dbReference>
<dbReference type="OrthoDB" id="7039at10239"/>
<evidence type="ECO:0000313" key="2">
    <source>
        <dbReference type="Proteomes" id="UP000008287"/>
    </source>
</evidence>
<dbReference type="Proteomes" id="UP000008287">
    <property type="component" value="Segment"/>
</dbReference>
<dbReference type="GeneID" id="1450460"/>
<dbReference type="RefSeq" id="NP_048037.1">
    <property type="nucleotide sequence ID" value="NC_001987.1"/>
</dbReference>
<keyword evidence="2" id="KW-1185">Reference proteome</keyword>